<keyword evidence="1" id="KW-1133">Transmembrane helix</keyword>
<comment type="caution">
    <text evidence="2">The sequence shown here is derived from an EMBL/GenBank/DDBJ whole genome shotgun (WGS) entry which is preliminary data.</text>
</comment>
<name>A0A062VED5_9PROT</name>
<evidence type="ECO:0000256" key="1">
    <source>
        <dbReference type="SAM" id="Phobius"/>
    </source>
</evidence>
<protein>
    <submittedName>
        <fullName evidence="2">Uncharacterized protein</fullName>
    </submittedName>
</protein>
<proteinExistence type="predicted"/>
<keyword evidence="3" id="KW-1185">Reference proteome</keyword>
<dbReference type="STRING" id="1280954.HPO_09163"/>
<keyword evidence="1" id="KW-0812">Transmembrane</keyword>
<dbReference type="PATRIC" id="fig|1280954.3.peg.1855"/>
<organism evidence="2 3">
    <name type="scientific">Hyphomonas polymorpha PS728</name>
    <dbReference type="NCBI Taxonomy" id="1280954"/>
    <lineage>
        <taxon>Bacteria</taxon>
        <taxon>Pseudomonadati</taxon>
        <taxon>Pseudomonadota</taxon>
        <taxon>Alphaproteobacteria</taxon>
        <taxon>Hyphomonadales</taxon>
        <taxon>Hyphomonadaceae</taxon>
        <taxon>Hyphomonas</taxon>
    </lineage>
</organism>
<dbReference type="Proteomes" id="UP000027100">
    <property type="component" value="Unassembled WGS sequence"/>
</dbReference>
<reference evidence="2 3" key="1">
    <citation type="journal article" date="2014" name="Antonie Van Leeuwenhoek">
        <title>Hyphomonas beringensis sp. nov. and Hyphomonas chukchiensis sp. nov., isolated from surface seawater of the Bering Sea and Chukchi Sea.</title>
        <authorList>
            <person name="Li C."/>
            <person name="Lai Q."/>
            <person name="Li G."/>
            <person name="Dong C."/>
            <person name="Wang J."/>
            <person name="Liao Y."/>
            <person name="Shao Z."/>
        </authorList>
    </citation>
    <scope>NUCLEOTIDE SEQUENCE [LARGE SCALE GENOMIC DNA]</scope>
    <source>
        <strain evidence="2 3">PS728</strain>
    </source>
</reference>
<keyword evidence="1" id="KW-0472">Membrane</keyword>
<gene>
    <name evidence="2" type="ORF">HPO_09163</name>
</gene>
<sequence length="89" mass="9581">MLFIALSTAGLLLAFSAFAAFGLPWLVMGNRAFEEFPERRDQQVMAGMLATTAICLACMPLLGSALAAASPQLQLFAETVLAVPERFWS</sequence>
<evidence type="ECO:0000313" key="2">
    <source>
        <dbReference type="EMBL" id="KCZ98713.1"/>
    </source>
</evidence>
<dbReference type="EMBL" id="ARYM01000009">
    <property type="protein sequence ID" value="KCZ98713.1"/>
    <property type="molecule type" value="Genomic_DNA"/>
</dbReference>
<accession>A0A062VED5</accession>
<feature type="transmembrane region" description="Helical" evidence="1">
    <location>
        <begin position="43"/>
        <end position="69"/>
    </location>
</feature>
<dbReference type="AlphaFoldDB" id="A0A062VED5"/>
<evidence type="ECO:0000313" key="3">
    <source>
        <dbReference type="Proteomes" id="UP000027100"/>
    </source>
</evidence>